<dbReference type="InterPro" id="IPR016181">
    <property type="entry name" value="Acyl_CoA_acyltransferase"/>
</dbReference>
<organism evidence="2 3">
    <name type="scientific">Luteibacter anthropi</name>
    <dbReference type="NCBI Taxonomy" id="564369"/>
    <lineage>
        <taxon>Bacteria</taxon>
        <taxon>Pseudomonadati</taxon>
        <taxon>Pseudomonadota</taxon>
        <taxon>Gammaproteobacteria</taxon>
        <taxon>Lysobacterales</taxon>
        <taxon>Rhodanobacteraceae</taxon>
        <taxon>Luteibacter</taxon>
    </lineage>
</organism>
<dbReference type="Pfam" id="PF13480">
    <property type="entry name" value="Acetyltransf_6"/>
    <property type="match status" value="1"/>
</dbReference>
<dbReference type="GO" id="GO:0016740">
    <property type="term" value="F:transferase activity"/>
    <property type="evidence" value="ECO:0007669"/>
    <property type="project" value="UniProtKB-KW"/>
</dbReference>
<dbReference type="EMBL" id="JAARLZ010000004">
    <property type="protein sequence ID" value="NII06565.1"/>
    <property type="molecule type" value="Genomic_DNA"/>
</dbReference>
<evidence type="ECO:0000313" key="3">
    <source>
        <dbReference type="Proteomes" id="UP000490980"/>
    </source>
</evidence>
<dbReference type="AlphaFoldDB" id="A0A7X5UA11"/>
<protein>
    <submittedName>
        <fullName evidence="2">GNAT family N-acetyltransferase</fullName>
    </submittedName>
</protein>
<dbReference type="Gene3D" id="3.40.630.30">
    <property type="match status" value="1"/>
</dbReference>
<proteinExistence type="predicted"/>
<dbReference type="SUPFAM" id="SSF55729">
    <property type="entry name" value="Acyl-CoA N-acyltransferases (Nat)"/>
    <property type="match status" value="1"/>
</dbReference>
<reference evidence="2 3" key="1">
    <citation type="submission" date="2020-03" db="EMBL/GenBank/DDBJ databases">
        <authorList>
            <person name="Lai Q."/>
        </authorList>
    </citation>
    <scope>NUCLEOTIDE SEQUENCE [LARGE SCALE GENOMIC DNA]</scope>
    <source>
        <strain evidence="2 3">CCUG 25036</strain>
    </source>
</reference>
<gene>
    <name evidence="2" type="ORF">HBF25_09225</name>
</gene>
<name>A0A7X5UA11_9GAMM</name>
<dbReference type="InterPro" id="IPR038740">
    <property type="entry name" value="BioF2-like_GNAT_dom"/>
</dbReference>
<dbReference type="Proteomes" id="UP000490980">
    <property type="component" value="Unassembled WGS sequence"/>
</dbReference>
<keyword evidence="3" id="KW-1185">Reference proteome</keyword>
<sequence>MFHPIPAADGAPLFVAPFDLLTTADEDLRRRVSSWPLQKLLRRLLVQRTCFAGTTVSEYSLFVASSDPVKVARDWVRQFGSENPLLIVKDLAVDSPLTSAADRAWTGRFVEAARDVGYILVEGQALAYVPIDFTSTDEYLSRLSSSRRKNLRRKLRSREKLRVERILTGEAFATDAMVDTYYALFENVYDQSEIHFDKLSRDFFAAVLRDAGAVVFSYYADDQLVGWNLCYEHDGKLLDKYVGFSYPAARDLDLYFVSWFVNLEYAIERGLTHYVAGWTDPEVKAQLGARFHLTRHAVYVRNPILRTILRRFQHHFESDSQWGAHDAAAGRS</sequence>
<evidence type="ECO:0000313" key="2">
    <source>
        <dbReference type="EMBL" id="NII06565.1"/>
    </source>
</evidence>
<accession>A0A7X5UA11</accession>
<feature type="domain" description="BioF2-like acetyltransferase" evidence="1">
    <location>
        <begin position="145"/>
        <end position="280"/>
    </location>
</feature>
<evidence type="ECO:0000259" key="1">
    <source>
        <dbReference type="Pfam" id="PF13480"/>
    </source>
</evidence>
<comment type="caution">
    <text evidence="2">The sequence shown here is derived from an EMBL/GenBank/DDBJ whole genome shotgun (WGS) entry which is preliminary data.</text>
</comment>
<keyword evidence="2" id="KW-0808">Transferase</keyword>